<evidence type="ECO:0000313" key="8">
    <source>
        <dbReference type="Proteomes" id="UP000660339"/>
    </source>
</evidence>
<dbReference type="Pfam" id="PF05270">
    <property type="entry name" value="AbfB"/>
    <property type="match status" value="1"/>
</dbReference>
<dbReference type="AlphaFoldDB" id="A0A8J3PG14"/>
<feature type="region of interest" description="Disordered" evidence="4">
    <location>
        <begin position="326"/>
        <end position="366"/>
    </location>
</feature>
<keyword evidence="1" id="KW-0805">Transcription regulation</keyword>
<gene>
    <name evidence="7" type="ORF">Cme02nite_32600</name>
</gene>
<evidence type="ECO:0000259" key="5">
    <source>
        <dbReference type="Pfam" id="PF04542"/>
    </source>
</evidence>
<sequence>MDMPTSSPDDAALVTAAQAGDRRALEALLDAYLPFVYTIVRRALDADPDADDVVQETMVRAVRELRGLRDPYTFRAWLGTIAVRQVSTHLQRRRTPRPDGDLDALTGVADVHASFEDLAVLRLGIAAQRRQAARAAQWLETDDRVLLSLWWLEVAGGLTRTELASAAGVSVAHAGVRVQRMRQQLEQCRVFVAALDRRPRCAGLDDVVTGWDGVPASAWRKRLTRHVLACADCAAGSGDLVAAERLLTGLAVLPVPLALAAAVLGKGATAAATSSATLAATKAGVLGHLAKVFAAAPVTATAATGSVVAAATVAVIAWPAAAPPSPPAAAAPPPAATTAAPAIPAVPRPSATRPSPTPSRVQPSPARALTAGPVSLEAGGGPGLYVTTADSVGVLAALSAASASAAREQATFEVVAGLNDPKCLSLRSADGRYLRHLSWRLRLDERIDTALFRGDATFCVRPVAGTGTVQLESSNYPGWFMHRRGGQLWVDQNDGSAAFRADSAFRVRTPLTA</sequence>
<dbReference type="InterPro" id="IPR039425">
    <property type="entry name" value="RNA_pol_sigma-70-like"/>
</dbReference>
<evidence type="ECO:0000313" key="7">
    <source>
        <dbReference type="EMBL" id="GIG14928.1"/>
    </source>
</evidence>
<dbReference type="InterPro" id="IPR007627">
    <property type="entry name" value="RNA_pol_sigma70_r2"/>
</dbReference>
<name>A0A8J3PG14_9ACTN</name>
<comment type="caution">
    <text evidence="7">The sequence shown here is derived from an EMBL/GenBank/DDBJ whole genome shotgun (WGS) entry which is preliminary data.</text>
</comment>
<dbReference type="GO" id="GO:0046373">
    <property type="term" value="P:L-arabinose metabolic process"/>
    <property type="evidence" value="ECO:0007669"/>
    <property type="project" value="InterPro"/>
</dbReference>
<evidence type="ECO:0000256" key="2">
    <source>
        <dbReference type="ARBA" id="ARBA00023082"/>
    </source>
</evidence>
<dbReference type="Proteomes" id="UP000660339">
    <property type="component" value="Unassembled WGS sequence"/>
</dbReference>
<dbReference type="PANTHER" id="PTHR43133">
    <property type="entry name" value="RNA POLYMERASE ECF-TYPE SIGMA FACTO"/>
    <property type="match status" value="1"/>
</dbReference>
<dbReference type="Gene3D" id="2.80.10.50">
    <property type="match status" value="1"/>
</dbReference>
<evidence type="ECO:0008006" key="9">
    <source>
        <dbReference type="Google" id="ProtNLM"/>
    </source>
</evidence>
<protein>
    <recommendedName>
        <fullName evidence="9">RNA polymerase sigma factor</fullName>
    </recommendedName>
</protein>
<organism evidence="7 8">
    <name type="scientific">Catellatospora methionotrophica</name>
    <dbReference type="NCBI Taxonomy" id="121620"/>
    <lineage>
        <taxon>Bacteria</taxon>
        <taxon>Bacillati</taxon>
        <taxon>Actinomycetota</taxon>
        <taxon>Actinomycetes</taxon>
        <taxon>Micromonosporales</taxon>
        <taxon>Micromonosporaceae</taxon>
        <taxon>Catellatospora</taxon>
    </lineage>
</organism>
<dbReference type="CDD" id="cd23399">
    <property type="entry name" value="beta-trefoil_ABD_ABFB"/>
    <property type="match status" value="1"/>
</dbReference>
<dbReference type="NCBIfam" id="TIGR02937">
    <property type="entry name" value="sigma70-ECF"/>
    <property type="match status" value="1"/>
</dbReference>
<dbReference type="GO" id="GO:0016987">
    <property type="term" value="F:sigma factor activity"/>
    <property type="evidence" value="ECO:0007669"/>
    <property type="project" value="UniProtKB-KW"/>
</dbReference>
<evidence type="ECO:0000259" key="6">
    <source>
        <dbReference type="Pfam" id="PF05270"/>
    </source>
</evidence>
<dbReference type="InterPro" id="IPR036195">
    <property type="entry name" value="AbfB_ABD_sf"/>
</dbReference>
<feature type="domain" description="RNA polymerase sigma-70 region 2" evidence="5">
    <location>
        <begin position="28"/>
        <end position="94"/>
    </location>
</feature>
<proteinExistence type="predicted"/>
<dbReference type="SUPFAM" id="SSF110221">
    <property type="entry name" value="AbfB domain"/>
    <property type="match status" value="1"/>
</dbReference>
<keyword evidence="2" id="KW-0731">Sigma factor</keyword>
<dbReference type="InterPro" id="IPR014284">
    <property type="entry name" value="RNA_pol_sigma-70_dom"/>
</dbReference>
<dbReference type="GO" id="GO:0006352">
    <property type="term" value="P:DNA-templated transcription initiation"/>
    <property type="evidence" value="ECO:0007669"/>
    <property type="project" value="InterPro"/>
</dbReference>
<dbReference type="PANTHER" id="PTHR43133:SF51">
    <property type="entry name" value="RNA POLYMERASE SIGMA FACTOR"/>
    <property type="match status" value="1"/>
</dbReference>
<feature type="domain" description="Alpha-L-arabinofuranosidase B arabinose-binding" evidence="6">
    <location>
        <begin position="376"/>
        <end position="507"/>
    </location>
</feature>
<feature type="compositionally biased region" description="Low complexity" evidence="4">
    <location>
        <begin position="336"/>
        <end position="361"/>
    </location>
</feature>
<keyword evidence="8" id="KW-1185">Reference proteome</keyword>
<keyword evidence="3" id="KW-0804">Transcription</keyword>
<dbReference type="GO" id="GO:0046556">
    <property type="term" value="F:alpha-L-arabinofuranosidase activity"/>
    <property type="evidence" value="ECO:0007669"/>
    <property type="project" value="InterPro"/>
</dbReference>
<evidence type="ECO:0000256" key="4">
    <source>
        <dbReference type="SAM" id="MobiDB-lite"/>
    </source>
</evidence>
<dbReference type="SUPFAM" id="SSF88946">
    <property type="entry name" value="Sigma2 domain of RNA polymerase sigma factors"/>
    <property type="match status" value="1"/>
</dbReference>
<feature type="compositionally biased region" description="Pro residues" evidence="4">
    <location>
        <begin position="326"/>
        <end position="335"/>
    </location>
</feature>
<reference evidence="7" key="1">
    <citation type="submission" date="2021-01" db="EMBL/GenBank/DDBJ databases">
        <title>Whole genome shotgun sequence of Catellatospora methionotrophica NBRC 14553.</title>
        <authorList>
            <person name="Komaki H."/>
            <person name="Tamura T."/>
        </authorList>
    </citation>
    <scope>NUCLEOTIDE SEQUENCE</scope>
    <source>
        <strain evidence="7">NBRC 14553</strain>
    </source>
</reference>
<dbReference type="InterPro" id="IPR007934">
    <property type="entry name" value="AbfB_ABD"/>
</dbReference>
<dbReference type="EMBL" id="BONJ01000017">
    <property type="protein sequence ID" value="GIG14928.1"/>
    <property type="molecule type" value="Genomic_DNA"/>
</dbReference>
<evidence type="ECO:0000256" key="1">
    <source>
        <dbReference type="ARBA" id="ARBA00023015"/>
    </source>
</evidence>
<dbReference type="Gene3D" id="1.10.1740.10">
    <property type="match status" value="1"/>
</dbReference>
<dbReference type="Pfam" id="PF04542">
    <property type="entry name" value="Sigma70_r2"/>
    <property type="match status" value="1"/>
</dbReference>
<evidence type="ECO:0000256" key="3">
    <source>
        <dbReference type="ARBA" id="ARBA00023163"/>
    </source>
</evidence>
<accession>A0A8J3PG14</accession>
<dbReference type="InterPro" id="IPR013325">
    <property type="entry name" value="RNA_pol_sigma_r2"/>
</dbReference>